<dbReference type="Proteomes" id="UP001652394">
    <property type="component" value="Unassembled WGS sequence"/>
</dbReference>
<evidence type="ECO:0000256" key="6">
    <source>
        <dbReference type="SAM" id="Phobius"/>
    </source>
</evidence>
<evidence type="ECO:0000256" key="5">
    <source>
        <dbReference type="ARBA" id="ARBA00023136"/>
    </source>
</evidence>
<proteinExistence type="inferred from homology"/>
<feature type="transmembrane region" description="Helical" evidence="6">
    <location>
        <begin position="129"/>
        <end position="149"/>
    </location>
</feature>
<keyword evidence="5 6" id="KW-0472">Membrane</keyword>
<feature type="transmembrane region" description="Helical" evidence="6">
    <location>
        <begin position="226"/>
        <end position="249"/>
    </location>
</feature>
<dbReference type="PANTHER" id="PTHR30569">
    <property type="entry name" value="CYTOSINE TRANSPORTER CODB"/>
    <property type="match status" value="1"/>
</dbReference>
<keyword evidence="3 6" id="KW-0812">Transmembrane</keyword>
<feature type="transmembrane region" description="Helical" evidence="6">
    <location>
        <begin position="361"/>
        <end position="379"/>
    </location>
</feature>
<evidence type="ECO:0000256" key="3">
    <source>
        <dbReference type="ARBA" id="ARBA00022692"/>
    </source>
</evidence>
<dbReference type="PANTHER" id="PTHR30569:SF0">
    <property type="entry name" value="CYTOSINE PERMEASE"/>
    <property type="match status" value="1"/>
</dbReference>
<name>A0ABT2TCX4_9FIRM</name>
<dbReference type="Pfam" id="PF02133">
    <property type="entry name" value="Transp_cyt_pur"/>
    <property type="match status" value="1"/>
</dbReference>
<dbReference type="EMBL" id="JAOQJX010000011">
    <property type="protein sequence ID" value="MCU6747671.1"/>
    <property type="molecule type" value="Genomic_DNA"/>
</dbReference>
<evidence type="ECO:0000256" key="2">
    <source>
        <dbReference type="ARBA" id="ARBA00008974"/>
    </source>
</evidence>
<evidence type="ECO:0000313" key="8">
    <source>
        <dbReference type="Proteomes" id="UP001652394"/>
    </source>
</evidence>
<comment type="subcellular location">
    <subcellularLocation>
        <location evidence="1">Membrane</location>
        <topology evidence="1">Multi-pass membrane protein</topology>
    </subcellularLocation>
</comment>
<reference evidence="7 8" key="1">
    <citation type="journal article" date="2021" name="ISME Commun">
        <title>Automated analysis of genomic sequences facilitates high-throughput and comprehensive description of bacteria.</title>
        <authorList>
            <person name="Hitch T.C.A."/>
        </authorList>
    </citation>
    <scope>NUCLEOTIDE SEQUENCE [LARGE SCALE GENOMIC DNA]</scope>
    <source>
        <strain evidence="7 8">H2_18</strain>
    </source>
</reference>
<evidence type="ECO:0000256" key="1">
    <source>
        <dbReference type="ARBA" id="ARBA00004141"/>
    </source>
</evidence>
<sequence length="420" mass="45000">MTPIPLEQREKWVTPAVVFGGLEFSVSVLMIGATLIGAFGLKGMIPVVLFTFLILTWGGNTISGYMGAKTGLSSSVIARQGFGDKQAKFIIALVIGVISMGWWAIQTSVTGNALCVILGIDYTVEKVPWAIVTIIVGALFAVPAIIGYSSMKWTDYLAVPCGLLLCIVGIYLALKNVGWSHIMSYQGSGELTFAAGVTTLLGMNVSQFVISADYTRYAKPKWKDNILIPLGIIAIGIPLVFIGGIMAAGNGTADIVAVMQGLGFPIWGFIVLWLASWTSQLVNNYTMGLSFSNILNVKTGKGRAMVTLGATVISIILSLWGILDHFTDLLNLAALLYPAIAGVMFVDFFARKEKWEDKTGWNFIATLAMAVGAVVGYVTTYVVSVGIPPLQSLLVTGVVYYVAMRIKAKAAPDKFTEGMF</sequence>
<protein>
    <submittedName>
        <fullName evidence="7">Cytosine permease</fullName>
    </submittedName>
</protein>
<evidence type="ECO:0000313" key="7">
    <source>
        <dbReference type="EMBL" id="MCU6747671.1"/>
    </source>
</evidence>
<feature type="transmembrane region" description="Helical" evidence="6">
    <location>
        <begin position="255"/>
        <end position="275"/>
    </location>
</feature>
<dbReference type="InterPro" id="IPR001248">
    <property type="entry name" value="Pur-cyt_permease"/>
</dbReference>
<feature type="transmembrane region" description="Helical" evidence="6">
    <location>
        <begin position="329"/>
        <end position="349"/>
    </location>
</feature>
<comment type="caution">
    <text evidence="7">The sequence shown here is derived from an EMBL/GenBank/DDBJ whole genome shotgun (WGS) entry which is preliminary data.</text>
</comment>
<feature type="transmembrane region" description="Helical" evidence="6">
    <location>
        <begin position="304"/>
        <end position="323"/>
    </location>
</feature>
<evidence type="ECO:0000256" key="4">
    <source>
        <dbReference type="ARBA" id="ARBA00022989"/>
    </source>
</evidence>
<keyword evidence="4 6" id="KW-1133">Transmembrane helix</keyword>
<dbReference type="InterPro" id="IPR030191">
    <property type="entry name" value="CodB"/>
</dbReference>
<feature type="transmembrane region" description="Helical" evidence="6">
    <location>
        <begin position="156"/>
        <end position="174"/>
    </location>
</feature>
<comment type="similarity">
    <text evidence="2">Belongs to the purine-cytosine permease (2.A.39) family.</text>
</comment>
<feature type="transmembrane region" description="Helical" evidence="6">
    <location>
        <begin position="385"/>
        <end position="403"/>
    </location>
</feature>
<feature type="transmembrane region" description="Helical" evidence="6">
    <location>
        <begin position="89"/>
        <end position="109"/>
    </location>
</feature>
<feature type="transmembrane region" description="Helical" evidence="6">
    <location>
        <begin position="194"/>
        <end position="214"/>
    </location>
</feature>
<feature type="transmembrane region" description="Helical" evidence="6">
    <location>
        <begin position="45"/>
        <end position="68"/>
    </location>
</feature>
<dbReference type="Gene3D" id="1.10.4160.10">
    <property type="entry name" value="Hydantoin permease"/>
    <property type="match status" value="1"/>
</dbReference>
<organism evidence="7 8">
    <name type="scientific">Faecalicatena acetigenes</name>
    <dbReference type="NCBI Taxonomy" id="2981790"/>
    <lineage>
        <taxon>Bacteria</taxon>
        <taxon>Bacillati</taxon>
        <taxon>Bacillota</taxon>
        <taxon>Clostridia</taxon>
        <taxon>Lachnospirales</taxon>
        <taxon>Lachnospiraceae</taxon>
        <taxon>Faecalicatena</taxon>
    </lineage>
</organism>
<keyword evidence="8" id="KW-1185">Reference proteome</keyword>
<accession>A0ABT2TCX4</accession>
<dbReference type="RefSeq" id="WP_267304068.1">
    <property type="nucleotide sequence ID" value="NZ_JAOQJX010000011.1"/>
</dbReference>
<feature type="transmembrane region" description="Helical" evidence="6">
    <location>
        <begin position="12"/>
        <end position="39"/>
    </location>
</feature>
<gene>
    <name evidence="7" type="ORF">OCV51_08380</name>
</gene>